<comment type="caution">
    <text evidence="7">The sequence shown here is derived from an EMBL/GenBank/DDBJ whole genome shotgun (WGS) entry which is preliminary data.</text>
</comment>
<dbReference type="Gene3D" id="1.20.58.390">
    <property type="entry name" value="Neurotransmitter-gated ion-channel transmembrane domain"/>
    <property type="match status" value="1"/>
</dbReference>
<feature type="domain" description="Neurotransmitter-gated ion-channel ligand-binding" evidence="6">
    <location>
        <begin position="88"/>
        <end position="189"/>
    </location>
</feature>
<dbReference type="InterPro" id="IPR006202">
    <property type="entry name" value="Neur_chan_lig-bd"/>
</dbReference>
<dbReference type="PANTHER" id="PTHR18945">
    <property type="entry name" value="NEUROTRANSMITTER GATED ION CHANNEL"/>
    <property type="match status" value="1"/>
</dbReference>
<dbReference type="EMBL" id="VNJI01000059">
    <property type="protein sequence ID" value="TVY05408.1"/>
    <property type="molecule type" value="Genomic_DNA"/>
</dbReference>
<evidence type="ECO:0000256" key="5">
    <source>
        <dbReference type="SAM" id="Phobius"/>
    </source>
</evidence>
<dbReference type="AlphaFoldDB" id="A0A559JZV0"/>
<keyword evidence="4 5" id="KW-0472">Membrane</keyword>
<dbReference type="OrthoDB" id="548455at2"/>
<feature type="transmembrane region" description="Helical" evidence="5">
    <location>
        <begin position="260"/>
        <end position="278"/>
    </location>
</feature>
<dbReference type="Gene3D" id="2.70.170.10">
    <property type="entry name" value="Neurotransmitter-gated ion-channel ligand-binding domain"/>
    <property type="match status" value="1"/>
</dbReference>
<keyword evidence="3 5" id="KW-1133">Transmembrane helix</keyword>
<evidence type="ECO:0000259" key="6">
    <source>
        <dbReference type="Pfam" id="PF02931"/>
    </source>
</evidence>
<proteinExistence type="predicted"/>
<evidence type="ECO:0000256" key="1">
    <source>
        <dbReference type="ARBA" id="ARBA00004141"/>
    </source>
</evidence>
<dbReference type="InterPro" id="IPR036719">
    <property type="entry name" value="Neuro-gated_channel_TM_sf"/>
</dbReference>
<name>A0A559JZV0_9BACL</name>
<dbReference type="GO" id="GO:0005230">
    <property type="term" value="F:extracellular ligand-gated monoatomic ion channel activity"/>
    <property type="evidence" value="ECO:0007669"/>
    <property type="project" value="InterPro"/>
</dbReference>
<dbReference type="InterPro" id="IPR006201">
    <property type="entry name" value="Neur_channel"/>
</dbReference>
<dbReference type="RefSeq" id="WP_144854061.1">
    <property type="nucleotide sequence ID" value="NZ_VNJI01000059.1"/>
</dbReference>
<evidence type="ECO:0000256" key="2">
    <source>
        <dbReference type="ARBA" id="ARBA00022692"/>
    </source>
</evidence>
<dbReference type="GO" id="GO:0016020">
    <property type="term" value="C:membrane"/>
    <property type="evidence" value="ECO:0007669"/>
    <property type="project" value="UniProtKB-SubCell"/>
</dbReference>
<protein>
    <recommendedName>
        <fullName evidence="6">Neurotransmitter-gated ion-channel ligand-binding domain-containing protein</fullName>
    </recommendedName>
</protein>
<feature type="transmembrane region" description="Helical" evidence="5">
    <location>
        <begin position="193"/>
        <end position="217"/>
    </location>
</feature>
<reference evidence="7 8" key="1">
    <citation type="submission" date="2019-07" db="EMBL/GenBank/DDBJ databases">
        <authorList>
            <person name="Kim J."/>
        </authorList>
    </citation>
    <scope>NUCLEOTIDE SEQUENCE [LARGE SCALE GENOMIC DNA]</scope>
    <source>
        <strain evidence="7 8">JC52</strain>
    </source>
</reference>
<keyword evidence="2 5" id="KW-0812">Transmembrane</keyword>
<dbReference type="Pfam" id="PF02931">
    <property type="entry name" value="Neur_chan_LBD"/>
    <property type="match status" value="1"/>
</dbReference>
<feature type="transmembrane region" description="Helical" evidence="5">
    <location>
        <begin position="298"/>
        <end position="315"/>
    </location>
</feature>
<dbReference type="InterPro" id="IPR036734">
    <property type="entry name" value="Neur_chan_lig-bd_sf"/>
</dbReference>
<evidence type="ECO:0000256" key="4">
    <source>
        <dbReference type="ARBA" id="ARBA00023136"/>
    </source>
</evidence>
<keyword evidence="8" id="KW-1185">Reference proteome</keyword>
<dbReference type="SUPFAM" id="SSF63712">
    <property type="entry name" value="Nicotinic receptor ligand binding domain-like"/>
    <property type="match status" value="1"/>
</dbReference>
<evidence type="ECO:0000313" key="7">
    <source>
        <dbReference type="EMBL" id="TVY05408.1"/>
    </source>
</evidence>
<accession>A0A559JZV0</accession>
<dbReference type="Proteomes" id="UP000317036">
    <property type="component" value="Unassembled WGS sequence"/>
</dbReference>
<feature type="transmembrane region" description="Helical" evidence="5">
    <location>
        <begin position="229"/>
        <end position="248"/>
    </location>
</feature>
<evidence type="ECO:0000256" key="3">
    <source>
        <dbReference type="ARBA" id="ARBA00022989"/>
    </source>
</evidence>
<evidence type="ECO:0000313" key="8">
    <source>
        <dbReference type="Proteomes" id="UP000317036"/>
    </source>
</evidence>
<organism evidence="7 8">
    <name type="scientific">Paenibacillus cremeus</name>
    <dbReference type="NCBI Taxonomy" id="2163881"/>
    <lineage>
        <taxon>Bacteria</taxon>
        <taxon>Bacillati</taxon>
        <taxon>Bacillota</taxon>
        <taxon>Bacilli</taxon>
        <taxon>Bacillales</taxon>
        <taxon>Paenibacillaceae</taxon>
        <taxon>Paenibacillus</taxon>
    </lineage>
</organism>
<gene>
    <name evidence="7" type="ORF">FPZ49_30260</name>
</gene>
<comment type="subcellular location">
    <subcellularLocation>
        <location evidence="1">Membrane</location>
        <topology evidence="1">Multi-pass membrane protein</topology>
    </subcellularLocation>
</comment>
<dbReference type="GO" id="GO:0004888">
    <property type="term" value="F:transmembrane signaling receptor activity"/>
    <property type="evidence" value="ECO:0007669"/>
    <property type="project" value="InterPro"/>
</dbReference>
<dbReference type="SUPFAM" id="SSF90112">
    <property type="entry name" value="Neurotransmitter-gated ion-channel transmembrane pore"/>
    <property type="match status" value="1"/>
</dbReference>
<dbReference type="InterPro" id="IPR038050">
    <property type="entry name" value="Neuro_actylchol_rec"/>
</dbReference>
<sequence>MKQVMKVLVMLVIVLVVLSGRGELTGQASAASDKGPREVGVGLYLLSMGKLDITSGTFNVDFYLTLKDTQPIEDKSFEVMNGRVSKQDLIETKNDSDGKFVKIYRIIATQSTKTDLRKFPFDQQSLPIVVESTQEDNTQVKYVPIADETGIDADNSFPGWTIKGWSTKVNEHNYTVFNQQYSQYVFSVDITKIWFNSFIKTFLPVLFTILITLVIFIIAPDKVTTRLEIICSLLVAIAMFHISIFNQLPPVSYATVADEFMFLTYFILLACICLNVYIYKLLSSKDSRMVSFDRKAKVGLFSCVPAAYIVFFVFLI</sequence>